<keyword evidence="1" id="KW-0378">Hydrolase</keyword>
<accession>A0ABR3AZ90</accession>
<dbReference type="Pfam" id="PF03162">
    <property type="entry name" value="Y_phosphatase2"/>
    <property type="match status" value="1"/>
</dbReference>
<dbReference type="PRINTS" id="PR01911">
    <property type="entry name" value="PFDSPHPHTASE"/>
</dbReference>
<evidence type="ECO:0000313" key="3">
    <source>
        <dbReference type="Proteomes" id="UP001448207"/>
    </source>
</evidence>
<dbReference type="PANTHER" id="PTHR31126:SF18">
    <property type="entry name" value="PROTEIN-TYROSINE-PHOSPHATASE"/>
    <property type="match status" value="1"/>
</dbReference>
<sequence length="201" mass="23083">MSRSPQVLLLTPPEQFGIVEPGIYRSDMLQPSHFPFIKQFNFKTMVMLSPEMPNRVTSNYLEENDTRLVHLGMATWKPTQPSTWRPVSEELIKEGLELILSVETHPVLIMCTSGIHETGTLVGCLRKLEGWNFSSIVTEYRAYAGTKARYVNEQFIELFDLDLVTLPLNIPSWLIDQQNMLAEEEAEARSEIELRKDQVRA</sequence>
<proteinExistence type="predicted"/>
<dbReference type="InterPro" id="IPR004861">
    <property type="entry name" value="Siw14-like"/>
</dbReference>
<comment type="caution">
    <text evidence="2">The sequence shown here is derived from an EMBL/GenBank/DDBJ whole genome shotgun (WGS) entry which is preliminary data.</text>
</comment>
<dbReference type="SUPFAM" id="SSF52799">
    <property type="entry name" value="(Phosphotyrosine protein) phosphatases II"/>
    <property type="match status" value="1"/>
</dbReference>
<protein>
    <submittedName>
        <fullName evidence="2">Protein-tyrosine phosphatase</fullName>
    </submittedName>
</protein>
<name>A0ABR3AZ90_PHYBL</name>
<dbReference type="EMBL" id="JBCLYO010000010">
    <property type="protein sequence ID" value="KAL0085358.1"/>
    <property type="molecule type" value="Genomic_DNA"/>
</dbReference>
<organism evidence="2 3">
    <name type="scientific">Phycomyces blakesleeanus</name>
    <dbReference type="NCBI Taxonomy" id="4837"/>
    <lineage>
        <taxon>Eukaryota</taxon>
        <taxon>Fungi</taxon>
        <taxon>Fungi incertae sedis</taxon>
        <taxon>Mucoromycota</taxon>
        <taxon>Mucoromycotina</taxon>
        <taxon>Mucoromycetes</taxon>
        <taxon>Mucorales</taxon>
        <taxon>Phycomycetaceae</taxon>
        <taxon>Phycomyces</taxon>
    </lineage>
</organism>
<dbReference type="Proteomes" id="UP001448207">
    <property type="component" value="Unassembled WGS sequence"/>
</dbReference>
<evidence type="ECO:0000256" key="1">
    <source>
        <dbReference type="ARBA" id="ARBA00022801"/>
    </source>
</evidence>
<dbReference type="PANTHER" id="PTHR31126">
    <property type="entry name" value="TYROSINE-PROTEIN PHOSPHATASE"/>
    <property type="match status" value="1"/>
</dbReference>
<dbReference type="InterPro" id="IPR020428">
    <property type="entry name" value="PFA-DSPs"/>
</dbReference>
<dbReference type="Gene3D" id="3.90.190.10">
    <property type="entry name" value="Protein tyrosine phosphatase superfamily"/>
    <property type="match status" value="1"/>
</dbReference>
<reference evidence="2 3" key="1">
    <citation type="submission" date="2024-04" db="EMBL/GenBank/DDBJ databases">
        <title>Symmetric and asymmetric DNA N6-adenine methylation regulates different biological responses in Mucorales.</title>
        <authorList>
            <consortium name="Lawrence Berkeley National Laboratory"/>
            <person name="Lax C."/>
            <person name="Mondo S.J."/>
            <person name="Osorio-Concepcion M."/>
            <person name="Muszewska A."/>
            <person name="Corrochano-Luque M."/>
            <person name="Gutierrez G."/>
            <person name="Riley R."/>
            <person name="Lipzen A."/>
            <person name="Guo J."/>
            <person name="Hundley H."/>
            <person name="Amirebrahimi M."/>
            <person name="Ng V."/>
            <person name="Lorenzo-Gutierrez D."/>
            <person name="Binder U."/>
            <person name="Yang J."/>
            <person name="Song Y."/>
            <person name="Canovas D."/>
            <person name="Navarro E."/>
            <person name="Freitag M."/>
            <person name="Gabaldon T."/>
            <person name="Grigoriev I.V."/>
            <person name="Corrochano L.M."/>
            <person name="Nicolas F.E."/>
            <person name="Garre V."/>
        </authorList>
    </citation>
    <scope>NUCLEOTIDE SEQUENCE [LARGE SCALE GENOMIC DNA]</scope>
    <source>
        <strain evidence="2 3">L51</strain>
    </source>
</reference>
<dbReference type="InterPro" id="IPR029021">
    <property type="entry name" value="Prot-tyrosine_phosphatase-like"/>
</dbReference>
<gene>
    <name evidence="2" type="ORF">J3Q64DRAFT_1743389</name>
</gene>
<keyword evidence="3" id="KW-1185">Reference proteome</keyword>
<dbReference type="CDD" id="cd14501">
    <property type="entry name" value="PFA-DSP"/>
    <property type="match status" value="1"/>
</dbReference>
<evidence type="ECO:0000313" key="2">
    <source>
        <dbReference type="EMBL" id="KAL0085358.1"/>
    </source>
</evidence>